<proteinExistence type="predicted"/>
<organism evidence="2 3">
    <name type="scientific">Cylindrodendrum hubeiense</name>
    <dbReference type="NCBI Taxonomy" id="595255"/>
    <lineage>
        <taxon>Eukaryota</taxon>
        <taxon>Fungi</taxon>
        <taxon>Dikarya</taxon>
        <taxon>Ascomycota</taxon>
        <taxon>Pezizomycotina</taxon>
        <taxon>Sordariomycetes</taxon>
        <taxon>Hypocreomycetidae</taxon>
        <taxon>Hypocreales</taxon>
        <taxon>Nectriaceae</taxon>
        <taxon>Cylindrodendrum</taxon>
    </lineage>
</organism>
<feature type="compositionally biased region" description="Pro residues" evidence="1">
    <location>
        <begin position="99"/>
        <end position="108"/>
    </location>
</feature>
<accession>A0A9P5LJ32</accession>
<keyword evidence="3" id="KW-1185">Reference proteome</keyword>
<name>A0A9P5LJ32_9HYPO</name>
<feature type="region of interest" description="Disordered" evidence="1">
    <location>
        <begin position="1"/>
        <end position="55"/>
    </location>
</feature>
<comment type="caution">
    <text evidence="2">The sequence shown here is derived from an EMBL/GenBank/DDBJ whole genome shotgun (WGS) entry which is preliminary data.</text>
</comment>
<feature type="compositionally biased region" description="Low complexity" evidence="1">
    <location>
        <begin position="109"/>
        <end position="121"/>
    </location>
</feature>
<reference evidence="2" key="1">
    <citation type="submission" date="2020-03" db="EMBL/GenBank/DDBJ databases">
        <title>Draft Genome Sequence of Cylindrodendrum hubeiense.</title>
        <authorList>
            <person name="Buettner E."/>
            <person name="Kellner H."/>
        </authorList>
    </citation>
    <scope>NUCLEOTIDE SEQUENCE</scope>
    <source>
        <strain evidence="2">IHI 201604</strain>
    </source>
</reference>
<dbReference type="AlphaFoldDB" id="A0A9P5LJ32"/>
<evidence type="ECO:0000313" key="3">
    <source>
        <dbReference type="Proteomes" id="UP000722485"/>
    </source>
</evidence>
<evidence type="ECO:0000313" key="2">
    <source>
        <dbReference type="EMBL" id="KAF7553343.1"/>
    </source>
</evidence>
<sequence>MRSGPRQQKRGGLGLKHLTRVSTGHFSPWQGRASKEKPVSLPVTRNPSARPPAPSIPIIIIKNDVASCNQHQPLRPIINIVIVLPVAADLASATHRPPHLPTPTPPQSPFFASSSSLQPVV</sequence>
<dbReference type="Proteomes" id="UP000722485">
    <property type="component" value="Unassembled WGS sequence"/>
</dbReference>
<feature type="region of interest" description="Disordered" evidence="1">
    <location>
        <begin position="93"/>
        <end position="121"/>
    </location>
</feature>
<evidence type="ECO:0000256" key="1">
    <source>
        <dbReference type="SAM" id="MobiDB-lite"/>
    </source>
</evidence>
<dbReference type="EMBL" id="JAANBB010000047">
    <property type="protein sequence ID" value="KAF7553343.1"/>
    <property type="molecule type" value="Genomic_DNA"/>
</dbReference>
<protein>
    <submittedName>
        <fullName evidence="2">Uncharacterized protein</fullName>
    </submittedName>
</protein>
<gene>
    <name evidence="2" type="ORF">G7Z17_g3725</name>
</gene>